<dbReference type="InterPro" id="IPR002018">
    <property type="entry name" value="CarbesteraseB"/>
</dbReference>
<dbReference type="OrthoDB" id="3200163at2759"/>
<dbReference type="EMBL" id="KM220574">
    <property type="protein sequence ID" value="AIY68365.1"/>
    <property type="molecule type" value="mRNA"/>
</dbReference>
<dbReference type="EC" id="3.1.1.-" evidence="6"/>
<feature type="signal peptide" evidence="6">
    <location>
        <begin position="1"/>
        <end position="17"/>
    </location>
</feature>
<dbReference type="PROSITE" id="PS00122">
    <property type="entry name" value="CARBOXYLESTERASE_B_1"/>
    <property type="match status" value="1"/>
</dbReference>
<dbReference type="SUPFAM" id="SSF53474">
    <property type="entry name" value="alpha/beta-Hydrolases"/>
    <property type="match status" value="1"/>
</dbReference>
<dbReference type="Gene3D" id="3.40.50.1820">
    <property type="entry name" value="alpha/beta hydrolase"/>
    <property type="match status" value="1"/>
</dbReference>
<keyword evidence="5" id="KW-0325">Glycoprotein</keyword>
<dbReference type="Pfam" id="PF00135">
    <property type="entry name" value="COesterase"/>
    <property type="match status" value="1"/>
</dbReference>
<keyword evidence="2" id="KW-0719">Serine esterase</keyword>
<dbReference type="InterPro" id="IPR029058">
    <property type="entry name" value="AB_hydrolase_fold"/>
</dbReference>
<evidence type="ECO:0000313" key="8">
    <source>
        <dbReference type="EMBL" id="AIY68365.1"/>
    </source>
</evidence>
<dbReference type="PANTHER" id="PTHR43142:SF1">
    <property type="entry name" value="CARBOXYLIC ESTER HYDROLASE"/>
    <property type="match status" value="1"/>
</dbReference>
<comment type="similarity">
    <text evidence="1 6">Belongs to the type-B carboxylesterase/lipase family.</text>
</comment>
<protein>
    <recommendedName>
        <fullName evidence="6">Carboxylic ester hydrolase</fullName>
        <ecNumber evidence="6">3.1.1.-</ecNumber>
    </recommendedName>
</protein>
<evidence type="ECO:0000256" key="4">
    <source>
        <dbReference type="ARBA" id="ARBA00023157"/>
    </source>
</evidence>
<feature type="chain" id="PRO_5005109485" description="Carboxylic ester hydrolase" evidence="6">
    <location>
        <begin position="18"/>
        <end position="540"/>
    </location>
</feature>
<proteinExistence type="evidence at transcript level"/>
<dbReference type="GO" id="GO:0052689">
    <property type="term" value="F:carboxylic ester hydrolase activity"/>
    <property type="evidence" value="ECO:0007669"/>
    <property type="project" value="UniProtKB-KW"/>
</dbReference>
<evidence type="ECO:0000256" key="6">
    <source>
        <dbReference type="RuleBase" id="RU361235"/>
    </source>
</evidence>
<evidence type="ECO:0000256" key="5">
    <source>
        <dbReference type="ARBA" id="ARBA00023180"/>
    </source>
</evidence>
<evidence type="ECO:0000256" key="1">
    <source>
        <dbReference type="ARBA" id="ARBA00005964"/>
    </source>
</evidence>
<dbReference type="ESTHER" id="lepde-a0a0a7eqc4">
    <property type="family name" value="Carb_B_Arthropoda"/>
</dbReference>
<dbReference type="PANTHER" id="PTHR43142">
    <property type="entry name" value="CARBOXYLIC ESTER HYDROLASE"/>
    <property type="match status" value="1"/>
</dbReference>
<organism evidence="8">
    <name type="scientific">Leptinotarsa decemlineata</name>
    <name type="common">Colorado potato beetle</name>
    <name type="synonym">Doryphora decemlineata</name>
    <dbReference type="NCBI Taxonomy" id="7539"/>
    <lineage>
        <taxon>Eukaryota</taxon>
        <taxon>Metazoa</taxon>
        <taxon>Ecdysozoa</taxon>
        <taxon>Arthropoda</taxon>
        <taxon>Hexapoda</taxon>
        <taxon>Insecta</taxon>
        <taxon>Pterygota</taxon>
        <taxon>Neoptera</taxon>
        <taxon>Endopterygota</taxon>
        <taxon>Coleoptera</taxon>
        <taxon>Polyphaga</taxon>
        <taxon>Cucujiformia</taxon>
        <taxon>Chrysomeloidea</taxon>
        <taxon>Chrysomelidae</taxon>
        <taxon>Chrysomelinae</taxon>
        <taxon>Doryphorini</taxon>
        <taxon>Leptinotarsa</taxon>
    </lineage>
</organism>
<keyword evidence="6" id="KW-0732">Signal</keyword>
<name>A0A0A7EQC4_LEPDE</name>
<feature type="domain" description="Carboxylesterase type B" evidence="7">
    <location>
        <begin position="19"/>
        <end position="523"/>
    </location>
</feature>
<sequence length="540" mass="61052">MLKLSVFLYFALYEVSSEDPIITISNGKIRGISAHSSLNNLTYYAYMGIPFATPPVGNLRFKPPQPVENWDGILDTKNNEVTCYQTDRYDKHETEDCLYLNVYTTVGPMNNTKLPVIMFIYGGTFVHGHAPYGHKDPVFVIEKGVLMVTFNYRVGPFGFLSTGDTVIPGNMGLKDQQLALKWVQKNIQFFGGDPDKVTLMGQSAGAASVTYQILSPGSRGLFRAAIANSGSALCTWAHQRNAVETAYGIAAEIDPSFSRNRSSADLLEFLLSVDAESISKTCDKFTVFAPVIEEPHEGAIISDVMYETVEKGDINRVPLLIGINSEEEINKAANIDSLISKSVKYDEDPKLIVDDDMYIEDGDEKLAIGESIRGIYTNGLFQDDIGKTVQYSSDNRFTKAVIKFAELQSHYTDVYFYQFSYHGLMENNTVSLDGVGKVAHAEDQKYFWARYDDYQEFPRSDMMTLDRYVTLLTNFAKCLNPTPEKRDLFDNVLWPKVSKDVYYYLDIDTNITVQHNPRNTSYYKWVDIFEKYVPKPFISF</sequence>
<dbReference type="AlphaFoldDB" id="A0A0A7EQC4"/>
<keyword evidence="4" id="KW-1015">Disulfide bond</keyword>
<reference evidence="8" key="1">
    <citation type="submission" date="2014-07" db="EMBL/GenBank/DDBJ databases">
        <title>Identification of esterase genes and their expression profiles in several pesticides treated Colorado potato beetle, Leptinotarsa decemlineata.</title>
        <authorList>
            <person name="Lv F."/>
            <person name="Fu K."/>
        </authorList>
    </citation>
    <scope>NUCLEOTIDE SEQUENCE</scope>
</reference>
<keyword evidence="3 6" id="KW-0378">Hydrolase</keyword>
<dbReference type="InterPro" id="IPR019826">
    <property type="entry name" value="Carboxylesterase_B_AS"/>
</dbReference>
<evidence type="ECO:0000259" key="7">
    <source>
        <dbReference type="Pfam" id="PF00135"/>
    </source>
</evidence>
<evidence type="ECO:0000256" key="2">
    <source>
        <dbReference type="ARBA" id="ARBA00022487"/>
    </source>
</evidence>
<evidence type="ECO:0000256" key="3">
    <source>
        <dbReference type="ARBA" id="ARBA00022801"/>
    </source>
</evidence>
<accession>A0A0A7EQC4</accession>